<keyword evidence="2" id="KW-1185">Reference proteome</keyword>
<accession>A0ABT9ZWF9</accession>
<dbReference type="Proteomes" id="UP001230005">
    <property type="component" value="Unassembled WGS sequence"/>
</dbReference>
<comment type="caution">
    <text evidence="1">The sequence shown here is derived from an EMBL/GenBank/DDBJ whole genome shotgun (WGS) entry which is preliminary data.</text>
</comment>
<reference evidence="1 2" key="1">
    <citation type="submission" date="2023-07" db="EMBL/GenBank/DDBJ databases">
        <title>Genomic Encyclopedia of Type Strains, Phase IV (KMG-IV): sequencing the most valuable type-strain genomes for metagenomic binning, comparative biology and taxonomic classification.</title>
        <authorList>
            <person name="Goeker M."/>
        </authorList>
    </citation>
    <scope>NUCLEOTIDE SEQUENCE [LARGE SCALE GENOMIC DNA]</scope>
    <source>
        <strain evidence="1 2">DSM 9768</strain>
    </source>
</reference>
<gene>
    <name evidence="1" type="ORF">J2S74_002940</name>
</gene>
<name>A0ABT9ZWF9_9BACI</name>
<dbReference type="Pfam" id="PF14460">
    <property type="entry name" value="Prok-E2_D"/>
    <property type="match status" value="1"/>
</dbReference>
<evidence type="ECO:0000313" key="1">
    <source>
        <dbReference type="EMBL" id="MDQ0255558.1"/>
    </source>
</evidence>
<organism evidence="1 2">
    <name type="scientific">Evansella vedderi</name>
    <dbReference type="NCBI Taxonomy" id="38282"/>
    <lineage>
        <taxon>Bacteria</taxon>
        <taxon>Bacillati</taxon>
        <taxon>Bacillota</taxon>
        <taxon>Bacilli</taxon>
        <taxon>Bacillales</taxon>
        <taxon>Bacillaceae</taxon>
        <taxon>Evansella</taxon>
    </lineage>
</organism>
<dbReference type="EMBL" id="JAUSUG010000011">
    <property type="protein sequence ID" value="MDQ0255558.1"/>
    <property type="molecule type" value="Genomic_DNA"/>
</dbReference>
<protein>
    <submittedName>
        <fullName evidence="1">Truncated hemoglobin YjbI</fullName>
    </submittedName>
</protein>
<sequence length="369" mass="42765">MIATQITIPEDNSLVEVKRLQNQLVVGESKIRLRELLFALMEMIEPEELLEIVVNHGGMIEEVLEPIISEKDEKSIMRLLNIFYERAKSEENLSVVGQIFKTTAQRFDISQLAPETLSQLLSLVLQRVEDLKEPETFDFLFLTLLERLNVTDAKGELVTRVLQSTLNIAKKEERQDVIKSMFHILAGKAEQDWVRSVLAPYLKERKVVRSPILPKNCVLYMEELDGTKICVIEVDKQKFDVKYHNTEYENVGHPKMLFEFHVTPQQRIRTARIYAVKDTVIKPETKIYRYPFSNVYGDFRACWPDIYGEPIKDIHQLTTKPFLFINSPSNDHLYRGKNLRDVFASLQGKSFDDSLLEETGLTVKEQIMA</sequence>
<dbReference type="InterPro" id="IPR032787">
    <property type="entry name" value="Prok-E2_D"/>
</dbReference>
<dbReference type="RefSeq" id="WP_307326519.1">
    <property type="nucleotide sequence ID" value="NZ_JAUSUG010000011.1"/>
</dbReference>
<evidence type="ECO:0000313" key="2">
    <source>
        <dbReference type="Proteomes" id="UP001230005"/>
    </source>
</evidence>
<proteinExistence type="predicted"/>